<dbReference type="InterPro" id="IPR026046">
    <property type="entry name" value="UBIAD1"/>
</dbReference>
<reference evidence="10 11" key="1">
    <citation type="journal article" date="2015" name="Parasit. Vectors">
        <title>Draft genome of the scabies mite.</title>
        <authorList>
            <person name="Rider S.D.Jr."/>
            <person name="Morgan M.S."/>
            <person name="Arlian L.G."/>
        </authorList>
    </citation>
    <scope>NUCLEOTIDE SEQUENCE [LARGE SCALE GENOMIC DNA]</scope>
    <source>
        <strain evidence="10">Arlian Lab</strain>
    </source>
</reference>
<proteinExistence type="inferred from homology"/>
<keyword evidence="4" id="KW-0474">Menaquinone biosynthesis</keyword>
<dbReference type="AlphaFoldDB" id="A0A131ZXW7"/>
<keyword evidence="5" id="KW-0637">Prenyltransferase</keyword>
<dbReference type="Pfam" id="PF01040">
    <property type="entry name" value="UbiA"/>
    <property type="match status" value="1"/>
</dbReference>
<comment type="subcellular location">
    <subcellularLocation>
        <location evidence="1">Membrane</location>
        <topology evidence="1">Multi-pass membrane protein</topology>
    </subcellularLocation>
</comment>
<evidence type="ECO:0000256" key="2">
    <source>
        <dbReference type="ARBA" id="ARBA00004863"/>
    </source>
</evidence>
<evidence type="ECO:0000256" key="9">
    <source>
        <dbReference type="ARBA" id="ARBA00023136"/>
    </source>
</evidence>
<dbReference type="CDD" id="cd13962">
    <property type="entry name" value="PT_UbiA_UBIAD1"/>
    <property type="match status" value="1"/>
</dbReference>
<evidence type="ECO:0000313" key="11">
    <source>
        <dbReference type="Proteomes" id="UP000616769"/>
    </source>
</evidence>
<dbReference type="NCBIfam" id="TIGR00751">
    <property type="entry name" value="menA"/>
    <property type="match status" value="1"/>
</dbReference>
<evidence type="ECO:0000256" key="1">
    <source>
        <dbReference type="ARBA" id="ARBA00004141"/>
    </source>
</evidence>
<evidence type="ECO:0000313" key="10">
    <source>
        <dbReference type="EMBL" id="KPM03135.1"/>
    </source>
</evidence>
<dbReference type="GO" id="GO:0042371">
    <property type="term" value="P:vitamin K biosynthetic process"/>
    <property type="evidence" value="ECO:0007669"/>
    <property type="project" value="TreeGrafter"/>
</dbReference>
<protein>
    <submittedName>
        <fullName evidence="10">UbiA prenyltransferase domain-containing protein 1-like protein</fullName>
    </submittedName>
</protein>
<dbReference type="GO" id="GO:0009234">
    <property type="term" value="P:menaquinone biosynthetic process"/>
    <property type="evidence" value="ECO:0007669"/>
    <property type="project" value="UniProtKB-UniPathway"/>
</dbReference>
<dbReference type="VEuPathDB" id="VectorBase:SSCA010355"/>
<evidence type="ECO:0000256" key="6">
    <source>
        <dbReference type="ARBA" id="ARBA00022679"/>
    </source>
</evidence>
<dbReference type="GO" id="GO:0005783">
    <property type="term" value="C:endoplasmic reticulum"/>
    <property type="evidence" value="ECO:0007669"/>
    <property type="project" value="TreeGrafter"/>
</dbReference>
<dbReference type="GO" id="GO:0004659">
    <property type="term" value="F:prenyltransferase activity"/>
    <property type="evidence" value="ECO:0007669"/>
    <property type="project" value="UniProtKB-KW"/>
</dbReference>
<dbReference type="PANTHER" id="PTHR13929">
    <property type="entry name" value="1,4-DIHYDROXY-2-NAPHTHOATE OCTAPRENYLTRANSFERASE"/>
    <property type="match status" value="1"/>
</dbReference>
<dbReference type="OrthoDB" id="203513at2759"/>
<dbReference type="EMBL" id="JXLN01004176">
    <property type="protein sequence ID" value="KPM03135.1"/>
    <property type="molecule type" value="Genomic_DNA"/>
</dbReference>
<accession>A0A131ZXW7</accession>
<dbReference type="UniPathway" id="UPA00079"/>
<evidence type="ECO:0000256" key="5">
    <source>
        <dbReference type="ARBA" id="ARBA00022602"/>
    </source>
</evidence>
<comment type="caution">
    <text evidence="10">The sequence shown here is derived from an EMBL/GenBank/DDBJ whole genome shotgun (WGS) entry which is preliminary data.</text>
</comment>
<comment type="similarity">
    <text evidence="3">Belongs to the UbiA prenyltransferase family.</text>
</comment>
<keyword evidence="8" id="KW-1133">Transmembrane helix</keyword>
<dbReference type="InterPro" id="IPR000537">
    <property type="entry name" value="UbiA_prenyltransferase"/>
</dbReference>
<keyword evidence="7" id="KW-0812">Transmembrane</keyword>
<evidence type="ECO:0000256" key="8">
    <source>
        <dbReference type="ARBA" id="ARBA00022989"/>
    </source>
</evidence>
<dbReference type="PANTHER" id="PTHR13929:SF0">
    <property type="entry name" value="UBIA PRENYLTRANSFERASE DOMAIN-CONTAINING PROTEIN 1"/>
    <property type="match status" value="1"/>
</dbReference>
<comment type="pathway">
    <text evidence="2">Quinol/quinone metabolism; menaquinone biosynthesis.</text>
</comment>
<dbReference type="GO" id="GO:0000139">
    <property type="term" value="C:Golgi membrane"/>
    <property type="evidence" value="ECO:0007669"/>
    <property type="project" value="TreeGrafter"/>
</dbReference>
<organism evidence="10 11">
    <name type="scientific">Sarcoptes scabiei</name>
    <name type="common">Itch mite</name>
    <name type="synonym">Acarus scabiei</name>
    <dbReference type="NCBI Taxonomy" id="52283"/>
    <lineage>
        <taxon>Eukaryota</taxon>
        <taxon>Metazoa</taxon>
        <taxon>Ecdysozoa</taxon>
        <taxon>Arthropoda</taxon>
        <taxon>Chelicerata</taxon>
        <taxon>Arachnida</taxon>
        <taxon>Acari</taxon>
        <taxon>Acariformes</taxon>
        <taxon>Sarcoptiformes</taxon>
        <taxon>Astigmata</taxon>
        <taxon>Psoroptidia</taxon>
        <taxon>Sarcoptoidea</taxon>
        <taxon>Sarcoptidae</taxon>
        <taxon>Sarcoptinae</taxon>
        <taxon>Sarcoptes</taxon>
    </lineage>
</organism>
<name>A0A131ZXW7_SARSC</name>
<dbReference type="Gene3D" id="1.10.357.140">
    <property type="entry name" value="UbiA prenyltransferase"/>
    <property type="match status" value="1"/>
</dbReference>
<sequence>MAKYQIKMKELFGSIKNTTLYANHNRINKPNGMTQTDEKDIFCKKIAQNTNNYRDSKFKETSDEIAKLDQIDSLKIEENFQSNDQLSSDQSDIQTPTYTMTPKSSPIVFSSPNNHADNQFCCQQQQKQPRSWTLSLSWILSFISYNTRILSRAKYYLSSLRPSTLFTSLIPVLMGAVLASKTSGKFSLIILLATLLTVVAVHAAGNLVNTYCDFVCGIDSKRQSDDRTLVDSILTPEEVVNLGVLFYFIGCIGFLIVVIQSPARMELLALIYFGGLSSSFLYTGGGLKYIALGDIIIMITFGPVSVLYSYVAQTGVIRLVTLLYAIPLALNAEAILHSNNTRDIEIDRRAGCVTIAILIGFRASHILFSLLLFVPYILFIVLSLNYSIWLLLPLITLPKAFALEKKFRYRKLCSIPRQMAKLNFYFGMFYLFACFISPAHKLPGLLERAI</sequence>
<keyword evidence="9" id="KW-0472">Membrane</keyword>
<evidence type="ECO:0000256" key="3">
    <source>
        <dbReference type="ARBA" id="ARBA00005985"/>
    </source>
</evidence>
<evidence type="ECO:0000256" key="4">
    <source>
        <dbReference type="ARBA" id="ARBA00022428"/>
    </source>
</evidence>
<keyword evidence="6" id="KW-0808">Transferase</keyword>
<gene>
    <name evidence="10" type="ORF">QR98_0015650</name>
</gene>
<dbReference type="InterPro" id="IPR044878">
    <property type="entry name" value="UbiA_sf"/>
</dbReference>
<dbReference type="Proteomes" id="UP000616769">
    <property type="component" value="Unassembled WGS sequence"/>
</dbReference>
<evidence type="ECO:0000256" key="7">
    <source>
        <dbReference type="ARBA" id="ARBA00022692"/>
    </source>
</evidence>